<dbReference type="Gene3D" id="3.40.50.2300">
    <property type="match status" value="1"/>
</dbReference>
<evidence type="ECO:0000313" key="2">
    <source>
        <dbReference type="Proteomes" id="UP000308038"/>
    </source>
</evidence>
<dbReference type="Proteomes" id="UP000308038">
    <property type="component" value="Unassembled WGS sequence"/>
</dbReference>
<accession>A0ABY2QH75</accession>
<protein>
    <recommendedName>
        <fullName evidence="3">Response regulatory domain-containing protein</fullName>
    </recommendedName>
</protein>
<reference evidence="1 2" key="1">
    <citation type="submission" date="2019-04" db="EMBL/GenBank/DDBJ databases">
        <title>Microbes associate with the intestines of laboratory mice.</title>
        <authorList>
            <person name="Navarre W."/>
            <person name="Wong E."/>
            <person name="Huang K.C."/>
            <person name="Tropini C."/>
            <person name="Ng K."/>
            <person name="Yu B."/>
        </authorList>
    </citation>
    <scope>NUCLEOTIDE SEQUENCE [LARGE SCALE GENOMIC DNA]</scope>
    <source>
        <strain evidence="1 2">NM83_B4-11</strain>
    </source>
</reference>
<dbReference type="RefSeq" id="WP_046407670.1">
    <property type="nucleotide sequence ID" value="NZ_SSTI01000009.1"/>
</dbReference>
<sequence>MPGVTKPLAGQLIVQIEDDSFLANYVGETVASAGAQIIGPARNADEGARLIQRLRVKPNAILVSATIFGVAETCLARALADLDAPVLLVRKDQRRREPPFPYAAVLTLPFAAHQVVDSLSKLRVVAGSRPACPKAIGGSLTPA</sequence>
<evidence type="ECO:0000313" key="1">
    <source>
        <dbReference type="EMBL" id="THG39103.1"/>
    </source>
</evidence>
<keyword evidence="2" id="KW-1185">Reference proteome</keyword>
<evidence type="ECO:0008006" key="3">
    <source>
        <dbReference type="Google" id="ProtNLM"/>
    </source>
</evidence>
<comment type="caution">
    <text evidence="1">The sequence shown here is derived from an EMBL/GenBank/DDBJ whole genome shotgun (WGS) entry which is preliminary data.</text>
</comment>
<dbReference type="EMBL" id="SSTI01000009">
    <property type="protein sequence ID" value="THG39103.1"/>
    <property type="molecule type" value="Genomic_DNA"/>
</dbReference>
<proteinExistence type="predicted"/>
<name>A0ABY2QH75_9SPHN</name>
<organism evidence="1 2">
    <name type="scientific">Sphingomonas olei</name>
    <dbReference type="NCBI Taxonomy" id="1886787"/>
    <lineage>
        <taxon>Bacteria</taxon>
        <taxon>Pseudomonadati</taxon>
        <taxon>Pseudomonadota</taxon>
        <taxon>Alphaproteobacteria</taxon>
        <taxon>Sphingomonadales</taxon>
        <taxon>Sphingomonadaceae</taxon>
        <taxon>Sphingomonas</taxon>
    </lineage>
</organism>
<gene>
    <name evidence="1" type="ORF">E5988_12680</name>
</gene>